<dbReference type="Proteomes" id="UP000005237">
    <property type="component" value="Unassembled WGS sequence"/>
</dbReference>
<protein>
    <submittedName>
        <fullName evidence="1">Uncharacterized protein</fullName>
    </submittedName>
</protein>
<reference evidence="2" key="1">
    <citation type="submission" date="2010-08" db="EMBL/GenBank/DDBJ databases">
        <authorList>
            <consortium name="Caenorhabditis japonica Sequencing Consortium"/>
            <person name="Wilson R.K."/>
        </authorList>
    </citation>
    <scope>NUCLEOTIDE SEQUENCE [LARGE SCALE GENOMIC DNA]</scope>
    <source>
        <strain evidence="2">DF5081</strain>
    </source>
</reference>
<dbReference type="EnsemblMetazoa" id="CJA31602a.1">
    <property type="protein sequence ID" value="CJA31602a.1"/>
    <property type="gene ID" value="WBGene00207449"/>
</dbReference>
<evidence type="ECO:0000313" key="1">
    <source>
        <dbReference type="EnsemblMetazoa" id="CJA31602a.1"/>
    </source>
</evidence>
<dbReference type="AlphaFoldDB" id="A0A8R1EBU1"/>
<reference evidence="1" key="2">
    <citation type="submission" date="2022-06" db="UniProtKB">
        <authorList>
            <consortium name="EnsemblMetazoa"/>
        </authorList>
    </citation>
    <scope>IDENTIFICATION</scope>
    <source>
        <strain evidence="1">DF5081</strain>
    </source>
</reference>
<accession>A0A8R1EBU1</accession>
<proteinExistence type="predicted"/>
<organism evidence="1 2">
    <name type="scientific">Caenorhabditis japonica</name>
    <dbReference type="NCBI Taxonomy" id="281687"/>
    <lineage>
        <taxon>Eukaryota</taxon>
        <taxon>Metazoa</taxon>
        <taxon>Ecdysozoa</taxon>
        <taxon>Nematoda</taxon>
        <taxon>Chromadorea</taxon>
        <taxon>Rhabditida</taxon>
        <taxon>Rhabditina</taxon>
        <taxon>Rhabditomorpha</taxon>
        <taxon>Rhabditoidea</taxon>
        <taxon>Rhabditidae</taxon>
        <taxon>Peloderinae</taxon>
        <taxon>Caenorhabditis</taxon>
    </lineage>
</organism>
<name>A0A8R1EBU1_CAEJA</name>
<evidence type="ECO:0000313" key="2">
    <source>
        <dbReference type="Proteomes" id="UP000005237"/>
    </source>
</evidence>
<keyword evidence="2" id="KW-1185">Reference proteome</keyword>
<sequence length="71" mass="7922">MGCHMSTVSRELGIPFKTAEDIVARLSTQENRSILHNNCKEAVDFKEQNPEFLAGIKQATRNDGSTKRTAE</sequence>